<evidence type="ECO:0000256" key="1">
    <source>
        <dbReference type="ARBA" id="ARBA00023015"/>
    </source>
</evidence>
<dbReference type="RefSeq" id="WP_069400032.1">
    <property type="nucleotide sequence ID" value="NZ_MIHC01000013.1"/>
</dbReference>
<dbReference type="GO" id="GO:0000976">
    <property type="term" value="F:transcription cis-regulatory region binding"/>
    <property type="evidence" value="ECO:0007669"/>
    <property type="project" value="TreeGrafter"/>
</dbReference>
<dbReference type="InterPro" id="IPR050109">
    <property type="entry name" value="HTH-type_TetR-like_transc_reg"/>
</dbReference>
<evidence type="ECO:0000256" key="3">
    <source>
        <dbReference type="ARBA" id="ARBA00023163"/>
    </source>
</evidence>
<dbReference type="EMBL" id="MIHC01000013">
    <property type="protein sequence ID" value="ODR07267.1"/>
    <property type="molecule type" value="Genomic_DNA"/>
</dbReference>
<dbReference type="PANTHER" id="PTHR30055:SF234">
    <property type="entry name" value="HTH-TYPE TRANSCRIPTIONAL REGULATOR BETI"/>
    <property type="match status" value="1"/>
</dbReference>
<dbReference type="PRINTS" id="PR00455">
    <property type="entry name" value="HTHTETR"/>
</dbReference>
<dbReference type="SUPFAM" id="SSF48498">
    <property type="entry name" value="Tetracyclin repressor-like, C-terminal domain"/>
    <property type="match status" value="1"/>
</dbReference>
<dbReference type="InterPro" id="IPR009057">
    <property type="entry name" value="Homeodomain-like_sf"/>
</dbReference>
<feature type="DNA-binding region" description="H-T-H motif" evidence="4">
    <location>
        <begin position="31"/>
        <end position="50"/>
    </location>
</feature>
<dbReference type="Pfam" id="PF00440">
    <property type="entry name" value="TetR_N"/>
    <property type="match status" value="1"/>
</dbReference>
<gene>
    <name evidence="6" type="ORF">BHQ21_09425</name>
</gene>
<keyword evidence="3" id="KW-0804">Transcription</keyword>
<dbReference type="Gene3D" id="1.10.357.10">
    <property type="entry name" value="Tetracycline Repressor, domain 2"/>
    <property type="match status" value="1"/>
</dbReference>
<accession>A0A1E3SYN8</accession>
<keyword evidence="2 4" id="KW-0238">DNA-binding</keyword>
<evidence type="ECO:0000313" key="6">
    <source>
        <dbReference type="EMBL" id="ODR07267.1"/>
    </source>
</evidence>
<dbReference type="GO" id="GO:0003700">
    <property type="term" value="F:DNA-binding transcription factor activity"/>
    <property type="evidence" value="ECO:0007669"/>
    <property type="project" value="TreeGrafter"/>
</dbReference>
<feature type="domain" description="HTH tetR-type" evidence="5">
    <location>
        <begin position="9"/>
        <end position="68"/>
    </location>
</feature>
<dbReference type="SUPFAM" id="SSF46689">
    <property type="entry name" value="Homeodomain-like"/>
    <property type="match status" value="1"/>
</dbReference>
<dbReference type="Proteomes" id="UP000094224">
    <property type="component" value="Unassembled WGS sequence"/>
</dbReference>
<evidence type="ECO:0000256" key="2">
    <source>
        <dbReference type="ARBA" id="ARBA00023125"/>
    </source>
</evidence>
<keyword evidence="1" id="KW-0805">Transcription regulation</keyword>
<evidence type="ECO:0000313" key="7">
    <source>
        <dbReference type="Proteomes" id="UP000094224"/>
    </source>
</evidence>
<evidence type="ECO:0000256" key="4">
    <source>
        <dbReference type="PROSITE-ProRule" id="PRU00335"/>
    </source>
</evidence>
<dbReference type="PROSITE" id="PS01081">
    <property type="entry name" value="HTH_TETR_1"/>
    <property type="match status" value="1"/>
</dbReference>
<dbReference type="PANTHER" id="PTHR30055">
    <property type="entry name" value="HTH-TYPE TRANSCRIPTIONAL REGULATOR RUTR"/>
    <property type="match status" value="1"/>
</dbReference>
<dbReference type="PROSITE" id="PS50977">
    <property type="entry name" value="HTH_TETR_2"/>
    <property type="match status" value="1"/>
</dbReference>
<evidence type="ECO:0000259" key="5">
    <source>
        <dbReference type="PROSITE" id="PS50977"/>
    </source>
</evidence>
<protein>
    <recommendedName>
        <fullName evidence="5">HTH tetR-type domain-containing protein</fullName>
    </recommendedName>
</protein>
<organism evidence="6 7">
    <name type="scientific">Mycobacterium sherrisii</name>
    <dbReference type="NCBI Taxonomy" id="243061"/>
    <lineage>
        <taxon>Bacteria</taxon>
        <taxon>Bacillati</taxon>
        <taxon>Actinomycetota</taxon>
        <taxon>Actinomycetes</taxon>
        <taxon>Mycobacteriales</taxon>
        <taxon>Mycobacteriaceae</taxon>
        <taxon>Mycobacterium</taxon>
        <taxon>Mycobacterium simiae complex</taxon>
    </lineage>
</organism>
<dbReference type="InterPro" id="IPR023772">
    <property type="entry name" value="DNA-bd_HTH_TetR-type_CS"/>
</dbReference>
<proteinExistence type="predicted"/>
<dbReference type="AlphaFoldDB" id="A0A1E3SYN8"/>
<dbReference type="InterPro" id="IPR036271">
    <property type="entry name" value="Tet_transcr_reg_TetR-rel_C_sf"/>
</dbReference>
<dbReference type="STRING" id="243061.AWC25_08420"/>
<sequence length="195" mass="21154">MRAPRKDVQRNRQRLVAAAREAFNEQGPGTSLEEIARRAGVGATTLYRHFADKDDLVIAVLDELIAEAREGTDSAADIPDALEAFRSMFIGSCDLSDADTETFLRLAATSPRTRAHAHRLITDLVEPFTVRLRDAGGLHPGITADDIAMLIRMTVAADDHAGRAKAVQILLAGLTQTSGAARPTNARRKKTRARS</sequence>
<reference evidence="7" key="1">
    <citation type="submission" date="2016-09" db="EMBL/GenBank/DDBJ databases">
        <authorList>
            <person name="Greninger A.L."/>
            <person name="Jerome K.R."/>
            <person name="Mcnair B."/>
            <person name="Wallis C."/>
            <person name="Fang F."/>
        </authorList>
    </citation>
    <scope>NUCLEOTIDE SEQUENCE [LARGE SCALE GENOMIC DNA]</scope>
    <source>
        <strain evidence="7">BC1_M4</strain>
    </source>
</reference>
<name>A0A1E3SYN8_9MYCO</name>
<dbReference type="InterPro" id="IPR001647">
    <property type="entry name" value="HTH_TetR"/>
</dbReference>
<comment type="caution">
    <text evidence="6">The sequence shown here is derived from an EMBL/GenBank/DDBJ whole genome shotgun (WGS) entry which is preliminary data.</text>
</comment>
<keyword evidence="7" id="KW-1185">Reference proteome</keyword>